<sequence>MAFALSFSQLFSDSIGESHFGSVNLQLVTRNFAPPAEPFDVSDFAAATRYGFLRAPSGWVGDLHPSPMCMWVFVLSGEVEFEASDGERRRLAAGSAILLEDTTGKGHQSRVIGDASVLLAVVQV</sequence>
<gene>
    <name evidence="1" type="ORF">BZM27_47250</name>
</gene>
<comment type="caution">
    <text evidence="1">The sequence shown here is derived from an EMBL/GenBank/DDBJ whole genome shotgun (WGS) entry which is preliminary data.</text>
</comment>
<dbReference type="Gene3D" id="2.60.120.10">
    <property type="entry name" value="Jelly Rolls"/>
    <property type="match status" value="1"/>
</dbReference>
<reference evidence="1 2" key="1">
    <citation type="submission" date="2017-02" db="EMBL/GenBank/DDBJ databases">
        <title>Paraburkholderia sophoroidis sp. nov. and Paraburkholderia steynii sp. nov. rhizobial symbionts of the fynbos legume Hypocalyptus sophoroides.</title>
        <authorList>
            <person name="Steenkamp E.T."/>
            <person name="Beukes C.W."/>
            <person name="Van Zyl E."/>
            <person name="Avontuur J."/>
            <person name="Chan W.Y."/>
            <person name="Hassen A."/>
            <person name="Palmer M."/>
            <person name="Mthombeni L."/>
            <person name="Phalane F."/>
            <person name="Sereme K."/>
            <person name="Venter S.N."/>
        </authorList>
    </citation>
    <scope>NUCLEOTIDE SEQUENCE [LARGE SCALE GENOMIC DNA]</scope>
    <source>
        <strain evidence="1 2">HC1.1ba</strain>
    </source>
</reference>
<dbReference type="SUPFAM" id="SSF51182">
    <property type="entry name" value="RmlC-like cupins"/>
    <property type="match status" value="1"/>
</dbReference>
<evidence type="ECO:0000313" key="1">
    <source>
        <dbReference type="EMBL" id="TCG03587.1"/>
    </source>
</evidence>
<keyword evidence="2" id="KW-1185">Reference proteome</keyword>
<proteinExistence type="predicted"/>
<organism evidence="1 2">
    <name type="scientific">Paraburkholderia steynii</name>
    <dbReference type="NCBI Taxonomy" id="1245441"/>
    <lineage>
        <taxon>Bacteria</taxon>
        <taxon>Pseudomonadati</taxon>
        <taxon>Pseudomonadota</taxon>
        <taxon>Betaproteobacteria</taxon>
        <taxon>Burkholderiales</taxon>
        <taxon>Burkholderiaceae</taxon>
        <taxon>Paraburkholderia</taxon>
    </lineage>
</organism>
<dbReference type="Proteomes" id="UP000294200">
    <property type="component" value="Unassembled WGS sequence"/>
</dbReference>
<name>A0A4R0X9N7_9BURK</name>
<protein>
    <submittedName>
        <fullName evidence="1">Cupin</fullName>
    </submittedName>
</protein>
<evidence type="ECO:0000313" key="2">
    <source>
        <dbReference type="Proteomes" id="UP000294200"/>
    </source>
</evidence>
<dbReference type="EMBL" id="MWML01000374">
    <property type="protein sequence ID" value="TCG03587.1"/>
    <property type="molecule type" value="Genomic_DNA"/>
</dbReference>
<dbReference type="InterPro" id="IPR014710">
    <property type="entry name" value="RmlC-like_jellyroll"/>
</dbReference>
<dbReference type="InterPro" id="IPR011051">
    <property type="entry name" value="RmlC_Cupin_sf"/>
</dbReference>
<dbReference type="AlphaFoldDB" id="A0A4R0X9N7"/>
<accession>A0A4R0X9N7</accession>